<organism evidence="1 2">
    <name type="scientific">Prauserella halophila</name>
    <dbReference type="NCBI Taxonomy" id="185641"/>
    <lineage>
        <taxon>Bacteria</taxon>
        <taxon>Bacillati</taxon>
        <taxon>Actinomycetota</taxon>
        <taxon>Actinomycetes</taxon>
        <taxon>Pseudonocardiales</taxon>
        <taxon>Pseudonocardiaceae</taxon>
        <taxon>Prauserella</taxon>
    </lineage>
</organism>
<reference evidence="2" key="1">
    <citation type="journal article" date="2019" name="Int. J. Syst. Evol. Microbiol.">
        <title>The Global Catalogue of Microorganisms (GCM) 10K type strain sequencing project: providing services to taxonomists for standard genome sequencing and annotation.</title>
        <authorList>
            <consortium name="The Broad Institute Genomics Platform"/>
            <consortium name="The Broad Institute Genome Sequencing Center for Infectious Disease"/>
            <person name="Wu L."/>
            <person name="Ma J."/>
        </authorList>
    </citation>
    <scope>NUCLEOTIDE SEQUENCE [LARGE SCALE GENOMIC DNA]</scope>
    <source>
        <strain evidence="2">JCM 13023</strain>
    </source>
</reference>
<protein>
    <submittedName>
        <fullName evidence="1">Uncharacterized protein</fullName>
    </submittedName>
</protein>
<name>A0ABP4GVL1_9PSEU</name>
<gene>
    <name evidence="1" type="ORF">GCM10009676_25230</name>
</gene>
<sequence>MRQPAVENNQRPGTDLIKLIDRVDQSDFGDVAVDVAVQHHRILSPVLLQLGQDRAQGPTGPAGREILLTWNVRAIMCNTHRMA</sequence>
<proteinExistence type="predicted"/>
<accession>A0ABP4GVL1</accession>
<dbReference type="Proteomes" id="UP001500653">
    <property type="component" value="Unassembled WGS sequence"/>
</dbReference>
<evidence type="ECO:0000313" key="2">
    <source>
        <dbReference type="Proteomes" id="UP001500653"/>
    </source>
</evidence>
<comment type="caution">
    <text evidence="1">The sequence shown here is derived from an EMBL/GenBank/DDBJ whole genome shotgun (WGS) entry which is preliminary data.</text>
</comment>
<keyword evidence="2" id="KW-1185">Reference proteome</keyword>
<dbReference type="EMBL" id="BAAALN010000006">
    <property type="protein sequence ID" value="GAA1239502.1"/>
    <property type="molecule type" value="Genomic_DNA"/>
</dbReference>
<evidence type="ECO:0000313" key="1">
    <source>
        <dbReference type="EMBL" id="GAA1239502.1"/>
    </source>
</evidence>